<proteinExistence type="predicted"/>
<name>A0ABT4MDV4_9NOCA</name>
<dbReference type="Proteomes" id="UP001081071">
    <property type="component" value="Unassembled WGS sequence"/>
</dbReference>
<protein>
    <submittedName>
        <fullName evidence="1">Uncharacterized protein</fullName>
    </submittedName>
</protein>
<gene>
    <name evidence="1" type="ORF">O4220_11665</name>
</gene>
<evidence type="ECO:0000313" key="1">
    <source>
        <dbReference type="EMBL" id="MCZ4519173.1"/>
    </source>
</evidence>
<dbReference type="EMBL" id="JAPWIJ010000004">
    <property type="protein sequence ID" value="MCZ4519173.1"/>
    <property type="molecule type" value="Genomic_DNA"/>
</dbReference>
<organism evidence="1 2">
    <name type="scientific">Rhodococcus ruber</name>
    <dbReference type="NCBI Taxonomy" id="1830"/>
    <lineage>
        <taxon>Bacteria</taxon>
        <taxon>Bacillati</taxon>
        <taxon>Actinomycetota</taxon>
        <taxon>Actinomycetes</taxon>
        <taxon>Mycobacteriales</taxon>
        <taxon>Nocardiaceae</taxon>
        <taxon>Rhodococcus</taxon>
    </lineage>
</organism>
<sequence length="41" mass="4604">MTMFVMAAVGFVGMAIALLNDGSDIDFRNRQLASAYRHRWA</sequence>
<keyword evidence="2" id="KW-1185">Reference proteome</keyword>
<accession>A0ABT4MDV4</accession>
<reference evidence="1" key="1">
    <citation type="submission" date="2022-12" db="EMBL/GenBank/DDBJ databases">
        <authorList>
            <person name="Krivoruchko A.V."/>
            <person name="Elkin A."/>
        </authorList>
    </citation>
    <scope>NUCLEOTIDE SEQUENCE</scope>
    <source>
        <strain evidence="1">IEGM 1391</strain>
    </source>
</reference>
<comment type="caution">
    <text evidence="1">The sequence shown here is derived from an EMBL/GenBank/DDBJ whole genome shotgun (WGS) entry which is preliminary data.</text>
</comment>
<evidence type="ECO:0000313" key="2">
    <source>
        <dbReference type="Proteomes" id="UP001081071"/>
    </source>
</evidence>
<dbReference type="RefSeq" id="WP_256991029.1">
    <property type="nucleotide sequence ID" value="NZ_JAPWIJ010000004.1"/>
</dbReference>